<feature type="transmembrane region" description="Helical" evidence="10">
    <location>
        <begin position="312"/>
        <end position="332"/>
    </location>
</feature>
<evidence type="ECO:0000313" key="12">
    <source>
        <dbReference type="Proteomes" id="UP001055439"/>
    </source>
</evidence>
<feature type="transmembrane region" description="Helical" evidence="10">
    <location>
        <begin position="366"/>
        <end position="387"/>
    </location>
</feature>
<dbReference type="EMBL" id="CP097505">
    <property type="protein sequence ID" value="URD92725.1"/>
    <property type="molecule type" value="Genomic_DNA"/>
</dbReference>
<dbReference type="GO" id="GO:0005516">
    <property type="term" value="F:calmodulin binding"/>
    <property type="evidence" value="ECO:0007669"/>
    <property type="project" value="UniProtKB-KW"/>
</dbReference>
<reference evidence="11" key="1">
    <citation type="submission" date="2022-05" db="EMBL/GenBank/DDBJ databases">
        <title>The Musa troglodytarum L. genome provides insights into the mechanism of non-climacteric behaviour and enrichment of carotenoids.</title>
        <authorList>
            <person name="Wang J."/>
        </authorList>
    </citation>
    <scope>NUCLEOTIDE SEQUENCE</scope>
    <source>
        <tissue evidence="11">Leaf</tissue>
    </source>
</reference>
<dbReference type="InterPro" id="IPR004326">
    <property type="entry name" value="Mlo"/>
</dbReference>
<dbReference type="PANTHER" id="PTHR31942:SF54">
    <property type="entry name" value="MLO-LIKE PROTEIN 13"/>
    <property type="match status" value="1"/>
</dbReference>
<keyword evidence="6 8" id="KW-0472">Membrane</keyword>
<evidence type="ECO:0000256" key="2">
    <source>
        <dbReference type="ARBA" id="ARBA00006574"/>
    </source>
</evidence>
<gene>
    <name evidence="8" type="primary">MLO</name>
    <name evidence="11" type="ORF">MUK42_01372</name>
</gene>
<keyword evidence="3 8" id="KW-0812">Transmembrane</keyword>
<dbReference type="OrthoDB" id="1388414at2759"/>
<dbReference type="AlphaFoldDB" id="A0A9E7FA28"/>
<proteinExistence type="inferred from homology"/>
<feature type="transmembrane region" description="Helical" evidence="10">
    <location>
        <begin position="338"/>
        <end position="359"/>
    </location>
</feature>
<feature type="transmembrane region" description="Helical" evidence="10">
    <location>
        <begin position="72"/>
        <end position="92"/>
    </location>
</feature>
<evidence type="ECO:0000256" key="8">
    <source>
        <dbReference type="RuleBase" id="RU280816"/>
    </source>
</evidence>
<evidence type="ECO:0000256" key="10">
    <source>
        <dbReference type="SAM" id="Phobius"/>
    </source>
</evidence>
<keyword evidence="8" id="KW-0112">Calmodulin-binding</keyword>
<dbReference type="PANTHER" id="PTHR31942">
    <property type="entry name" value="MLO-LIKE PROTEIN 1"/>
    <property type="match status" value="1"/>
</dbReference>
<accession>A0A9E7FA28</accession>
<comment type="function">
    <text evidence="8">May be involved in modulation of pathogen defense and leaf cell death.</text>
</comment>
<evidence type="ECO:0000256" key="5">
    <source>
        <dbReference type="ARBA" id="ARBA00022989"/>
    </source>
</evidence>
<feature type="transmembrane region" description="Helical" evidence="10">
    <location>
        <begin position="32"/>
        <end position="52"/>
    </location>
</feature>
<dbReference type="GO" id="GO:0016020">
    <property type="term" value="C:membrane"/>
    <property type="evidence" value="ECO:0007669"/>
    <property type="project" value="UniProtKB-SubCell"/>
</dbReference>
<organism evidence="11 12">
    <name type="scientific">Musa troglodytarum</name>
    <name type="common">fe'i banana</name>
    <dbReference type="NCBI Taxonomy" id="320322"/>
    <lineage>
        <taxon>Eukaryota</taxon>
        <taxon>Viridiplantae</taxon>
        <taxon>Streptophyta</taxon>
        <taxon>Embryophyta</taxon>
        <taxon>Tracheophyta</taxon>
        <taxon>Spermatophyta</taxon>
        <taxon>Magnoliopsida</taxon>
        <taxon>Liliopsida</taxon>
        <taxon>Zingiberales</taxon>
        <taxon>Musaceae</taxon>
        <taxon>Musa</taxon>
    </lineage>
</organism>
<keyword evidence="5 8" id="KW-1133">Transmembrane helix</keyword>
<dbReference type="Pfam" id="PF03094">
    <property type="entry name" value="Mlo"/>
    <property type="match status" value="2"/>
</dbReference>
<feature type="transmembrane region" description="Helical" evidence="10">
    <location>
        <begin position="158"/>
        <end position="179"/>
    </location>
</feature>
<sequence length="474" mass="55246">MPCCAQTYYLAKYKDYVHCNKHDCGLFADCFLFLYVFIYNLILFWADFQILLKKKQDALNRALQKLKEELMLLGFISLLLTVFQSLISNICIPKSVSSYMLPCKVEKSTSVQEIYYGMGFYHGHRQNKRRLLSSGSSSGFCLSKGKVPLLSLEALHQLHIFIFVLAVVHVVFSASTMVLGGAKIRKWKHWENAIQAEIIKEEIQKKKESKKEQNKKEHNDKEYDDKKHEPTEQDVQTHNHHHEFVMERTLGFWQQLVVVSWMISFFKQFYSSVSKSDYRALRAGFVMRHSSNKAYDFHKYMMRALEDDFKKVVGISWYLWLFVVIFLLLNVYGWHTYFWLSFLPLISTYGFHSCIMEGLGYLIPRLVIGVIIQVLCSYSTLPLYAIVTQMGDGFKESIFNATVQHTLHDWATQVKEKRKHQYGFLSFLNFRQKDKKNNSEIQMQTLASRAAEASQGIQQSASLQEIVVEDLHAV</sequence>
<comment type="similarity">
    <text evidence="2 8">Belongs to the MLO family.</text>
</comment>
<keyword evidence="4 8" id="KW-0611">Plant defense</keyword>
<comment type="domain">
    <text evidence="8">The C-terminus contains a calmodulin-binding domain, which binds calmodulin in a calcium-dependent fashion.</text>
</comment>
<evidence type="ECO:0000256" key="4">
    <source>
        <dbReference type="ARBA" id="ARBA00022821"/>
    </source>
</evidence>
<protein>
    <recommendedName>
        <fullName evidence="8">MLO-like protein</fullName>
    </recommendedName>
</protein>
<evidence type="ECO:0000256" key="9">
    <source>
        <dbReference type="SAM" id="MobiDB-lite"/>
    </source>
</evidence>
<evidence type="ECO:0000256" key="6">
    <source>
        <dbReference type="ARBA" id="ARBA00023136"/>
    </source>
</evidence>
<dbReference type="Proteomes" id="UP001055439">
    <property type="component" value="Chromosome 3"/>
</dbReference>
<evidence type="ECO:0000313" key="11">
    <source>
        <dbReference type="EMBL" id="URD92725.1"/>
    </source>
</evidence>
<name>A0A9E7FA28_9LILI</name>
<evidence type="ECO:0000256" key="7">
    <source>
        <dbReference type="ARBA" id="ARBA00023265"/>
    </source>
</evidence>
<keyword evidence="7 8" id="KW-0568">Pathogenesis-related protein</keyword>
<comment type="subcellular location">
    <subcellularLocation>
        <location evidence="1 8">Membrane</location>
        <topology evidence="1 8">Multi-pass membrane protein</topology>
    </subcellularLocation>
</comment>
<evidence type="ECO:0000256" key="1">
    <source>
        <dbReference type="ARBA" id="ARBA00004141"/>
    </source>
</evidence>
<evidence type="ECO:0000256" key="3">
    <source>
        <dbReference type="ARBA" id="ARBA00022692"/>
    </source>
</evidence>
<keyword evidence="12" id="KW-1185">Reference proteome</keyword>
<dbReference type="GO" id="GO:0006952">
    <property type="term" value="P:defense response"/>
    <property type="evidence" value="ECO:0007669"/>
    <property type="project" value="UniProtKB-KW"/>
</dbReference>
<feature type="region of interest" description="Disordered" evidence="9">
    <location>
        <begin position="205"/>
        <end position="237"/>
    </location>
</feature>